<keyword evidence="2" id="KW-1185">Reference proteome</keyword>
<dbReference type="Proteomes" id="UP001596045">
    <property type="component" value="Unassembled WGS sequence"/>
</dbReference>
<reference evidence="2" key="1">
    <citation type="journal article" date="2019" name="Int. J. Syst. Evol. Microbiol.">
        <title>The Global Catalogue of Microorganisms (GCM) 10K type strain sequencing project: providing services to taxonomists for standard genome sequencing and annotation.</title>
        <authorList>
            <consortium name="The Broad Institute Genomics Platform"/>
            <consortium name="The Broad Institute Genome Sequencing Center for Infectious Disease"/>
            <person name="Wu L."/>
            <person name="Ma J."/>
        </authorList>
    </citation>
    <scope>NUCLEOTIDE SEQUENCE [LARGE SCALE GENOMIC DNA]</scope>
    <source>
        <strain evidence="2">JCM 17066</strain>
    </source>
</reference>
<evidence type="ECO:0000313" key="1">
    <source>
        <dbReference type="EMBL" id="MFC5474640.1"/>
    </source>
</evidence>
<accession>A0ABW0MAM3</accession>
<gene>
    <name evidence="1" type="ORF">ACFPM8_11815</name>
</gene>
<protein>
    <submittedName>
        <fullName evidence="1">Uncharacterized protein</fullName>
    </submittedName>
</protein>
<dbReference type="RefSeq" id="WP_378997751.1">
    <property type="nucleotide sequence ID" value="NZ_JBHSMT010000021.1"/>
</dbReference>
<sequence>MEKNSSNPTWSILRDRWYSLIASAKAVTVECQSGAAFNRNVLEAWSNIEKISNSADSSQVITVVLAMYLMRDDSSHRFKSEAAFERQLVRRFRALAPHYAGEYYDQHSGKTKRVYRDTRPRTAVILAGLLKETFGAAGLVVARLEQQEVNRLRDDQQALQEALSALA</sequence>
<comment type="caution">
    <text evidence="1">The sequence shown here is derived from an EMBL/GenBank/DDBJ whole genome shotgun (WGS) entry which is preliminary data.</text>
</comment>
<dbReference type="EMBL" id="JBHSMT010000021">
    <property type="protein sequence ID" value="MFC5474640.1"/>
    <property type="molecule type" value="Genomic_DNA"/>
</dbReference>
<evidence type="ECO:0000313" key="2">
    <source>
        <dbReference type="Proteomes" id="UP001596045"/>
    </source>
</evidence>
<name>A0ABW0MAM3_9BURK</name>
<proteinExistence type="predicted"/>
<organism evidence="1 2">
    <name type="scientific">Paraherbaspirillum soli</name>
    <dbReference type="NCBI Taxonomy" id="631222"/>
    <lineage>
        <taxon>Bacteria</taxon>
        <taxon>Pseudomonadati</taxon>
        <taxon>Pseudomonadota</taxon>
        <taxon>Betaproteobacteria</taxon>
        <taxon>Burkholderiales</taxon>
        <taxon>Oxalobacteraceae</taxon>
        <taxon>Paraherbaspirillum</taxon>
    </lineage>
</organism>